<dbReference type="PANTHER" id="PTHR43335:SF8">
    <property type="entry name" value="ABC TRANSPORTER, ATP-BINDING PROTEIN"/>
    <property type="match status" value="1"/>
</dbReference>
<dbReference type="SMART" id="SM00382">
    <property type="entry name" value="AAA"/>
    <property type="match status" value="1"/>
</dbReference>
<dbReference type="AlphaFoldDB" id="A0A837KR56"/>
<evidence type="ECO:0000259" key="5">
    <source>
        <dbReference type="PROSITE" id="PS50893"/>
    </source>
</evidence>
<evidence type="ECO:0000256" key="1">
    <source>
        <dbReference type="ARBA" id="ARBA00005417"/>
    </source>
</evidence>
<keyword evidence="4 7" id="KW-0067">ATP-binding</keyword>
<dbReference type="Pfam" id="PF00005">
    <property type="entry name" value="ABC_tran"/>
    <property type="match status" value="1"/>
</dbReference>
<dbReference type="InterPro" id="IPR027417">
    <property type="entry name" value="P-loop_NTPase"/>
</dbReference>
<evidence type="ECO:0000313" key="8">
    <source>
        <dbReference type="Proteomes" id="UP000035218"/>
    </source>
</evidence>
<dbReference type="PROSITE" id="PS50893">
    <property type="entry name" value="ABC_TRANSPORTER_2"/>
    <property type="match status" value="1"/>
</dbReference>
<evidence type="ECO:0000256" key="4">
    <source>
        <dbReference type="ARBA" id="ARBA00022840"/>
    </source>
</evidence>
<name>A0A837KR56_9BACL</name>
<dbReference type="PROSITE" id="PS00211">
    <property type="entry name" value="ABC_TRANSPORTER_1"/>
    <property type="match status" value="1"/>
</dbReference>
<dbReference type="EMBL" id="LDCN01000002">
    <property type="protein sequence ID" value="KLI00148.1"/>
    <property type="molecule type" value="Genomic_DNA"/>
</dbReference>
<dbReference type="InterPro" id="IPR003439">
    <property type="entry name" value="ABC_transporter-like_ATP-bd"/>
</dbReference>
<dbReference type="GeneID" id="87585126"/>
<dbReference type="EMBL" id="BJOL01000003">
    <property type="protein sequence ID" value="GED56592.1"/>
    <property type="molecule type" value="Genomic_DNA"/>
</dbReference>
<dbReference type="SUPFAM" id="SSF52540">
    <property type="entry name" value="P-loop containing nucleoside triphosphate hydrolases"/>
    <property type="match status" value="1"/>
</dbReference>
<dbReference type="InterPro" id="IPR003593">
    <property type="entry name" value="AAA+_ATPase"/>
</dbReference>
<feature type="domain" description="ABC transporter" evidence="5">
    <location>
        <begin position="6"/>
        <end position="234"/>
    </location>
</feature>
<dbReference type="GO" id="GO:0005524">
    <property type="term" value="F:ATP binding"/>
    <property type="evidence" value="ECO:0007669"/>
    <property type="project" value="UniProtKB-KW"/>
</dbReference>
<accession>A0A837KR56</accession>
<dbReference type="PANTHER" id="PTHR43335">
    <property type="entry name" value="ABC TRANSPORTER, ATP-BINDING PROTEIN"/>
    <property type="match status" value="1"/>
</dbReference>
<dbReference type="Proteomes" id="UP000319498">
    <property type="component" value="Unassembled WGS sequence"/>
</dbReference>
<protein>
    <submittedName>
        <fullName evidence="7">Bacitracin ABC transporter ATP-binding protein</fullName>
    </submittedName>
</protein>
<evidence type="ECO:0000313" key="6">
    <source>
        <dbReference type="EMBL" id="GED56592.1"/>
    </source>
</evidence>
<dbReference type="Proteomes" id="UP000035218">
    <property type="component" value="Unassembled WGS sequence"/>
</dbReference>
<dbReference type="GO" id="GO:0016887">
    <property type="term" value="F:ATP hydrolysis activity"/>
    <property type="evidence" value="ECO:0007669"/>
    <property type="project" value="InterPro"/>
</dbReference>
<gene>
    <name evidence="7" type="ORF">AA984_08540</name>
    <name evidence="6" type="ORF">BFO01nite_07240</name>
</gene>
<reference evidence="6 9" key="2">
    <citation type="submission" date="2019-06" db="EMBL/GenBank/DDBJ databases">
        <title>Whole genome shotgun sequence of Brevibacillus formosus NBRC 15716.</title>
        <authorList>
            <person name="Hosoyama A."/>
            <person name="Uohara A."/>
            <person name="Ohji S."/>
            <person name="Ichikawa N."/>
        </authorList>
    </citation>
    <scope>NUCLEOTIDE SEQUENCE [LARGE SCALE GENOMIC DNA]</scope>
    <source>
        <strain evidence="6 9">NBRC 15716</strain>
    </source>
</reference>
<keyword evidence="9" id="KW-1185">Reference proteome</keyword>
<dbReference type="OrthoDB" id="9804819at2"/>
<comment type="similarity">
    <text evidence="1">Belongs to the ABC transporter superfamily.</text>
</comment>
<evidence type="ECO:0000313" key="9">
    <source>
        <dbReference type="Proteomes" id="UP000319498"/>
    </source>
</evidence>
<dbReference type="InterPro" id="IPR017871">
    <property type="entry name" value="ABC_transporter-like_CS"/>
</dbReference>
<keyword evidence="2" id="KW-0813">Transport</keyword>
<proteinExistence type="inferred from homology"/>
<evidence type="ECO:0000256" key="2">
    <source>
        <dbReference type="ARBA" id="ARBA00022448"/>
    </source>
</evidence>
<dbReference type="Gene3D" id="3.40.50.300">
    <property type="entry name" value="P-loop containing nucleotide triphosphate hydrolases"/>
    <property type="match status" value="1"/>
</dbReference>
<dbReference type="RefSeq" id="WP_047069319.1">
    <property type="nucleotide sequence ID" value="NZ_BJOL01000003.1"/>
</dbReference>
<comment type="caution">
    <text evidence="7">The sequence shown here is derived from an EMBL/GenBank/DDBJ whole genome shotgun (WGS) entry which is preliminary data.</text>
</comment>
<reference evidence="7 8" key="1">
    <citation type="submission" date="2015-05" db="EMBL/GenBank/DDBJ databases">
        <title>Genome sequencing project for genomic taxonomy and phylogenomics of Bacillus-like bacteria.</title>
        <authorList>
            <person name="Liu B."/>
            <person name="Wang J."/>
            <person name="Zhu Y."/>
            <person name="Liu G."/>
            <person name="Chen Q."/>
            <person name="Chen Z."/>
            <person name="Lan J."/>
            <person name="Che J."/>
            <person name="Ge C."/>
            <person name="Shi H."/>
            <person name="Pan Z."/>
            <person name="Liu X."/>
        </authorList>
    </citation>
    <scope>NUCLEOTIDE SEQUENCE [LARGE SCALE GENOMIC DNA]</scope>
    <source>
        <strain evidence="7 8">DSM 9885</strain>
    </source>
</reference>
<evidence type="ECO:0000313" key="7">
    <source>
        <dbReference type="EMBL" id="KLI00148.1"/>
    </source>
</evidence>
<evidence type="ECO:0000256" key="3">
    <source>
        <dbReference type="ARBA" id="ARBA00022741"/>
    </source>
</evidence>
<organism evidence="7 8">
    <name type="scientific">Brevibacillus formosus</name>
    <dbReference type="NCBI Taxonomy" id="54913"/>
    <lineage>
        <taxon>Bacteria</taxon>
        <taxon>Bacillati</taxon>
        <taxon>Bacillota</taxon>
        <taxon>Bacilli</taxon>
        <taxon>Bacillales</taxon>
        <taxon>Paenibacillaceae</taxon>
        <taxon>Brevibacillus</taxon>
    </lineage>
</organism>
<sequence>MAELVLRTNDLTKAYKGNIALDKVTLSIKRGSIYGFIGQNGAGKSTLIRIVNGLVSPSSGSVELFGANSERELVLARKRIGSIIESPALFPHMTAWENLEVHRIQKGIPGRKCIENTLELVGLQEAGKKKSMHFSVGMKQRLGIAIALLGDPEFLILDEPTTGLDPTGVIKLRELLKRLHSENQTTILISTHILSELHLLATHYGIIHKGKLLEQLTANELHEKCKQYLHIKVNDTSKAATIIDQELHTSNFEVMPDGVIRLYQSVHDPGMVSSILFKAGLTIEQFMPMGEDLESYFANRIQGERYV</sequence>
<keyword evidence="3" id="KW-0547">Nucleotide-binding</keyword>